<gene>
    <name evidence="12" type="ORF">H9642_05785</name>
</gene>
<keyword evidence="9" id="KW-1006">Bacterial flagellum protein export</keyword>
<dbReference type="InterPro" id="IPR000563">
    <property type="entry name" value="Flag_FliH"/>
</dbReference>
<keyword evidence="7" id="KW-1005">Bacterial flagellum biogenesis</keyword>
<evidence type="ECO:0000256" key="2">
    <source>
        <dbReference type="ARBA" id="ARBA00004496"/>
    </source>
</evidence>
<keyword evidence="12" id="KW-0969">Cilium</keyword>
<dbReference type="EMBL" id="JACSQG010000002">
    <property type="protein sequence ID" value="MBD7976698.1"/>
    <property type="molecule type" value="Genomic_DNA"/>
</dbReference>
<evidence type="ECO:0000256" key="7">
    <source>
        <dbReference type="ARBA" id="ARBA00022795"/>
    </source>
</evidence>
<evidence type="ECO:0000256" key="9">
    <source>
        <dbReference type="ARBA" id="ARBA00023225"/>
    </source>
</evidence>
<dbReference type="Pfam" id="PF02108">
    <property type="entry name" value="FliH"/>
    <property type="match status" value="1"/>
</dbReference>
<dbReference type="NCBIfam" id="NF009925">
    <property type="entry name" value="PRK13386.1"/>
    <property type="match status" value="1"/>
</dbReference>
<dbReference type="Proteomes" id="UP000611945">
    <property type="component" value="Unassembled WGS sequence"/>
</dbReference>
<dbReference type="PANTHER" id="PTHR34982:SF1">
    <property type="entry name" value="FLAGELLAR ASSEMBLY PROTEIN FLIH"/>
    <property type="match status" value="1"/>
</dbReference>
<evidence type="ECO:0000256" key="6">
    <source>
        <dbReference type="ARBA" id="ARBA00022490"/>
    </source>
</evidence>
<keyword evidence="13" id="KW-1185">Reference proteome</keyword>
<evidence type="ECO:0000313" key="12">
    <source>
        <dbReference type="EMBL" id="MBD7976698.1"/>
    </source>
</evidence>
<dbReference type="Pfam" id="PF09811">
    <property type="entry name" value="Yae1_N"/>
    <property type="match status" value="1"/>
</dbReference>
<dbReference type="RefSeq" id="WP_251835481.1">
    <property type="nucleotide sequence ID" value="NZ_JACSQG010000002.1"/>
</dbReference>
<comment type="function">
    <text evidence="1">Needed for flagellar regrowth and assembly.</text>
</comment>
<organism evidence="12 13">
    <name type="scientific">Serpens gallinarum</name>
    <dbReference type="NCBI Taxonomy" id="2763075"/>
    <lineage>
        <taxon>Bacteria</taxon>
        <taxon>Pseudomonadati</taxon>
        <taxon>Pseudomonadota</taxon>
        <taxon>Gammaproteobacteria</taxon>
        <taxon>Pseudomonadales</taxon>
        <taxon>Pseudomonadaceae</taxon>
        <taxon>Pseudomonas</taxon>
    </lineage>
</organism>
<dbReference type="InterPro" id="IPR018035">
    <property type="entry name" value="Flagellar_FliH/T3SS_HrpE"/>
</dbReference>
<comment type="subcellular location">
    <subcellularLocation>
        <location evidence="2">Cytoplasm</location>
    </subcellularLocation>
</comment>
<evidence type="ECO:0000259" key="10">
    <source>
        <dbReference type="Pfam" id="PF02108"/>
    </source>
</evidence>
<protein>
    <recommendedName>
        <fullName evidence="4">Flagellar assembly protein FliH</fullName>
    </recommendedName>
</protein>
<keyword evidence="8" id="KW-0653">Protein transport</keyword>
<dbReference type="PRINTS" id="PR01003">
    <property type="entry name" value="FLGFLIH"/>
</dbReference>
<name>A0ABR8TLP0_9PSED</name>
<accession>A0ABR8TLP0</accession>
<evidence type="ECO:0000313" key="13">
    <source>
        <dbReference type="Proteomes" id="UP000611945"/>
    </source>
</evidence>
<comment type="similarity">
    <text evidence="3">Belongs to the FliH family.</text>
</comment>
<keyword evidence="12" id="KW-0966">Cell projection</keyword>
<keyword evidence="5" id="KW-0813">Transport</keyword>
<feature type="domain" description="Flagellar assembly protein FliH/Type III secretion system HrpE" evidence="10">
    <location>
        <begin position="99"/>
        <end position="221"/>
    </location>
</feature>
<reference evidence="12 13" key="1">
    <citation type="submission" date="2020-08" db="EMBL/GenBank/DDBJ databases">
        <title>A Genomic Blueprint of the Chicken Gut Microbiome.</title>
        <authorList>
            <person name="Gilroy R."/>
            <person name="Ravi A."/>
            <person name="Getino M."/>
            <person name="Pursley I."/>
            <person name="Horton D.L."/>
            <person name="Alikhan N.-F."/>
            <person name="Baker D."/>
            <person name="Gharbi K."/>
            <person name="Hall N."/>
            <person name="Watson M."/>
            <person name="Adriaenssens E.M."/>
            <person name="Foster-Nyarko E."/>
            <person name="Jarju S."/>
            <person name="Secka A."/>
            <person name="Antonio M."/>
            <person name="Oren A."/>
            <person name="Chaudhuri R."/>
            <person name="La Ragione R.M."/>
            <person name="Hildebrand F."/>
            <person name="Pallen M.J."/>
        </authorList>
    </citation>
    <scope>NUCLEOTIDE SEQUENCE [LARGE SCALE GENOMIC DNA]</scope>
    <source>
        <strain evidence="12 13">Sa2CUA2</strain>
    </source>
</reference>
<dbReference type="PANTHER" id="PTHR34982">
    <property type="entry name" value="YOP PROTEINS TRANSLOCATION PROTEIN L"/>
    <property type="match status" value="1"/>
</dbReference>
<evidence type="ECO:0000256" key="8">
    <source>
        <dbReference type="ARBA" id="ARBA00022927"/>
    </source>
</evidence>
<sequence>MTVRVIKDGGRAWRVYRFPPRSRAAVSADVQEQLHSDPAALQRALADGYQQGQERGYQEGLAQGTEAGHADGYERGLQEGLTKGLEEGRIQGRTHFEAASAPLERMIAEFDSAVATFEQGRREQLLELVAKVAKQVIRCELTLNPAQMLTLAEEVLSSLPDEADEVQILLNPEECARIKSISPERASAWRLVPDERLALGECRVVTAQSEVDVGCQQRLDACLDTLADHLQVEA</sequence>
<keyword evidence="12" id="KW-0282">Flagellum</keyword>
<dbReference type="InterPro" id="IPR019191">
    <property type="entry name" value="Essential_protein_Yae1_N"/>
</dbReference>
<evidence type="ECO:0000256" key="1">
    <source>
        <dbReference type="ARBA" id="ARBA00003041"/>
    </source>
</evidence>
<evidence type="ECO:0000256" key="5">
    <source>
        <dbReference type="ARBA" id="ARBA00022448"/>
    </source>
</evidence>
<evidence type="ECO:0000256" key="4">
    <source>
        <dbReference type="ARBA" id="ARBA00016507"/>
    </source>
</evidence>
<feature type="domain" description="Essential protein Yae1 N-terminal" evidence="11">
    <location>
        <begin position="56"/>
        <end position="93"/>
    </location>
</feature>
<keyword evidence="6" id="KW-0963">Cytoplasm</keyword>
<evidence type="ECO:0000259" key="11">
    <source>
        <dbReference type="Pfam" id="PF09811"/>
    </source>
</evidence>
<dbReference type="InterPro" id="IPR051472">
    <property type="entry name" value="T3SS_Stator/FliH"/>
</dbReference>
<comment type="caution">
    <text evidence="12">The sequence shown here is derived from an EMBL/GenBank/DDBJ whole genome shotgun (WGS) entry which is preliminary data.</text>
</comment>
<proteinExistence type="inferred from homology"/>
<evidence type="ECO:0000256" key="3">
    <source>
        <dbReference type="ARBA" id="ARBA00006602"/>
    </source>
</evidence>